<dbReference type="AlphaFoldDB" id="A0A518FQ13"/>
<protein>
    <recommendedName>
        <fullName evidence="3">DUF2947 domain-containing protein</fullName>
    </recommendedName>
</protein>
<evidence type="ECO:0000313" key="1">
    <source>
        <dbReference type="EMBL" id="QDV18439.1"/>
    </source>
</evidence>
<proteinExistence type="predicted"/>
<sequence>MNQRIKEIPGFFYNDPKISSGDLEGIYKVEENECISLWEKYVSSSKRHFMLLENNEWPSLLVNKECCLYNWQQDWNNNNIKDFKEILLGLEVPIDSTVYFFWMKEIGAKTTWQIFARNWINFLYESEGCIVVVPEHNCSLILSNGWSWFGVINET</sequence>
<dbReference type="RefSeq" id="WP_197995136.1">
    <property type="nucleotide sequence ID" value="NZ_CP036317.1"/>
</dbReference>
<organism evidence="1 2">
    <name type="scientific">Gimesia panareensis</name>
    <dbReference type="NCBI Taxonomy" id="2527978"/>
    <lineage>
        <taxon>Bacteria</taxon>
        <taxon>Pseudomonadati</taxon>
        <taxon>Planctomycetota</taxon>
        <taxon>Planctomycetia</taxon>
        <taxon>Planctomycetales</taxon>
        <taxon>Planctomycetaceae</taxon>
        <taxon>Gimesia</taxon>
    </lineage>
</organism>
<dbReference type="EMBL" id="CP036317">
    <property type="protein sequence ID" value="QDV18439.1"/>
    <property type="molecule type" value="Genomic_DNA"/>
</dbReference>
<accession>A0A518FQ13</accession>
<evidence type="ECO:0000313" key="2">
    <source>
        <dbReference type="Proteomes" id="UP000320839"/>
    </source>
</evidence>
<name>A0A518FQ13_9PLAN</name>
<evidence type="ECO:0008006" key="3">
    <source>
        <dbReference type="Google" id="ProtNLM"/>
    </source>
</evidence>
<gene>
    <name evidence="1" type="ORF">Pan153_30970</name>
</gene>
<dbReference type="InterPro" id="IPR021334">
    <property type="entry name" value="DUF2947"/>
</dbReference>
<dbReference type="Pfam" id="PF11163">
    <property type="entry name" value="DUF2947"/>
    <property type="match status" value="1"/>
</dbReference>
<dbReference type="Proteomes" id="UP000320839">
    <property type="component" value="Chromosome"/>
</dbReference>
<reference evidence="1 2" key="1">
    <citation type="submission" date="2019-02" db="EMBL/GenBank/DDBJ databases">
        <title>Deep-cultivation of Planctomycetes and their phenomic and genomic characterization uncovers novel biology.</title>
        <authorList>
            <person name="Wiegand S."/>
            <person name="Jogler M."/>
            <person name="Boedeker C."/>
            <person name="Pinto D."/>
            <person name="Vollmers J."/>
            <person name="Rivas-Marin E."/>
            <person name="Kohn T."/>
            <person name="Peeters S.H."/>
            <person name="Heuer A."/>
            <person name="Rast P."/>
            <person name="Oberbeckmann S."/>
            <person name="Bunk B."/>
            <person name="Jeske O."/>
            <person name="Meyerdierks A."/>
            <person name="Storesund J.E."/>
            <person name="Kallscheuer N."/>
            <person name="Luecker S."/>
            <person name="Lage O.M."/>
            <person name="Pohl T."/>
            <person name="Merkel B.J."/>
            <person name="Hornburger P."/>
            <person name="Mueller R.-W."/>
            <person name="Bruemmer F."/>
            <person name="Labrenz M."/>
            <person name="Spormann A.M."/>
            <person name="Op den Camp H."/>
            <person name="Overmann J."/>
            <person name="Amann R."/>
            <person name="Jetten M.S.M."/>
            <person name="Mascher T."/>
            <person name="Medema M.H."/>
            <person name="Devos D.P."/>
            <person name="Kaster A.-K."/>
            <person name="Ovreas L."/>
            <person name="Rohde M."/>
            <person name="Galperin M.Y."/>
            <person name="Jogler C."/>
        </authorList>
    </citation>
    <scope>NUCLEOTIDE SEQUENCE [LARGE SCALE GENOMIC DNA]</scope>
    <source>
        <strain evidence="1 2">Pan153</strain>
    </source>
</reference>